<gene>
    <name evidence="9" type="ORF">VPNG_00201</name>
</gene>
<keyword evidence="4" id="KW-1133">Transmembrane helix</keyword>
<dbReference type="PANTHER" id="PTHR24269">
    <property type="entry name" value="KREMEN PROTEIN"/>
    <property type="match status" value="1"/>
</dbReference>
<keyword evidence="5" id="KW-0472">Membrane</keyword>
<reference evidence="9 10" key="1">
    <citation type="submission" date="2015-09" db="EMBL/GenBank/DDBJ databases">
        <title>Host preference determinants of Valsa canker pathogens revealed by comparative genomics.</title>
        <authorList>
            <person name="Yin Z."/>
            <person name="Huang L."/>
        </authorList>
    </citation>
    <scope>NUCLEOTIDE SEQUENCE [LARGE SCALE GENOMIC DNA]</scope>
    <source>
        <strain evidence="9 10">SXYLt</strain>
    </source>
</reference>
<dbReference type="OrthoDB" id="5985073at2759"/>
<dbReference type="STRING" id="1230097.A0A423XNX6"/>
<dbReference type="AlphaFoldDB" id="A0A423XNX6"/>
<keyword evidence="10" id="KW-1185">Reference proteome</keyword>
<evidence type="ECO:0000256" key="3">
    <source>
        <dbReference type="ARBA" id="ARBA00022729"/>
    </source>
</evidence>
<keyword evidence="3 7" id="KW-0732">Signal</keyword>
<name>A0A423XNX6_9PEZI</name>
<evidence type="ECO:0000256" key="7">
    <source>
        <dbReference type="SAM" id="SignalP"/>
    </source>
</evidence>
<dbReference type="InParanoid" id="A0A423XNX6"/>
<proteinExistence type="predicted"/>
<organism evidence="9 10">
    <name type="scientific">Cytospora leucostoma</name>
    <dbReference type="NCBI Taxonomy" id="1230097"/>
    <lineage>
        <taxon>Eukaryota</taxon>
        <taxon>Fungi</taxon>
        <taxon>Dikarya</taxon>
        <taxon>Ascomycota</taxon>
        <taxon>Pezizomycotina</taxon>
        <taxon>Sordariomycetes</taxon>
        <taxon>Sordariomycetidae</taxon>
        <taxon>Diaporthales</taxon>
        <taxon>Cytosporaceae</taxon>
        <taxon>Cytospora</taxon>
    </lineage>
</organism>
<dbReference type="EMBL" id="LKEB01000001">
    <property type="protein sequence ID" value="ROW18236.1"/>
    <property type="molecule type" value="Genomic_DNA"/>
</dbReference>
<evidence type="ECO:0000256" key="1">
    <source>
        <dbReference type="ARBA" id="ARBA00004167"/>
    </source>
</evidence>
<dbReference type="Pfam" id="PF01822">
    <property type="entry name" value="WSC"/>
    <property type="match status" value="1"/>
</dbReference>
<dbReference type="Proteomes" id="UP000285146">
    <property type="component" value="Unassembled WGS sequence"/>
</dbReference>
<keyword evidence="6" id="KW-0325">Glycoprotein</keyword>
<comment type="subcellular location">
    <subcellularLocation>
        <location evidence="1">Membrane</location>
        <topology evidence="1">Single-pass membrane protein</topology>
    </subcellularLocation>
</comment>
<dbReference type="PROSITE" id="PS51212">
    <property type="entry name" value="WSC"/>
    <property type="match status" value="1"/>
</dbReference>
<protein>
    <recommendedName>
        <fullName evidence="8">WSC domain-containing protein</fullName>
    </recommendedName>
</protein>
<evidence type="ECO:0000313" key="9">
    <source>
        <dbReference type="EMBL" id="ROW18236.1"/>
    </source>
</evidence>
<evidence type="ECO:0000259" key="8">
    <source>
        <dbReference type="PROSITE" id="PS51212"/>
    </source>
</evidence>
<dbReference type="InterPro" id="IPR002889">
    <property type="entry name" value="WSC_carb-bd"/>
</dbReference>
<accession>A0A423XNX6</accession>
<evidence type="ECO:0000313" key="10">
    <source>
        <dbReference type="Proteomes" id="UP000285146"/>
    </source>
</evidence>
<dbReference type="GO" id="GO:0005886">
    <property type="term" value="C:plasma membrane"/>
    <property type="evidence" value="ECO:0007669"/>
    <property type="project" value="TreeGrafter"/>
</dbReference>
<evidence type="ECO:0000256" key="5">
    <source>
        <dbReference type="ARBA" id="ARBA00023136"/>
    </source>
</evidence>
<dbReference type="SMART" id="SM00321">
    <property type="entry name" value="WSC"/>
    <property type="match status" value="1"/>
</dbReference>
<evidence type="ECO:0000256" key="6">
    <source>
        <dbReference type="ARBA" id="ARBA00023180"/>
    </source>
</evidence>
<evidence type="ECO:0000256" key="2">
    <source>
        <dbReference type="ARBA" id="ARBA00022692"/>
    </source>
</evidence>
<sequence>MARIHKYSTLLTLALIPSGLFPTATAQKPVAYTASSQYSYQGCYRETTDIPNTNGARALDDGKAWVEPEFMTVPKCLGYCGGGSGEVYNFAGLEYSRECWCADHLNGLSVKVVDGDCDLQCDGNTTQLCGGRLRLSLYLLANSPILKHSTTIGDSLTKASDAVVKGNPKIRNSSTRSALMSWVVLWGVMVTLFI</sequence>
<feature type="signal peptide" evidence="7">
    <location>
        <begin position="1"/>
        <end position="26"/>
    </location>
</feature>
<feature type="chain" id="PRO_5019265507" description="WSC domain-containing protein" evidence="7">
    <location>
        <begin position="27"/>
        <end position="194"/>
    </location>
</feature>
<keyword evidence="2" id="KW-0812">Transmembrane</keyword>
<feature type="domain" description="WSC" evidence="8">
    <location>
        <begin position="37"/>
        <end position="141"/>
    </location>
</feature>
<dbReference type="PANTHER" id="PTHR24269:SF16">
    <property type="entry name" value="PROTEIN SLG1"/>
    <property type="match status" value="1"/>
</dbReference>
<comment type="caution">
    <text evidence="9">The sequence shown here is derived from an EMBL/GenBank/DDBJ whole genome shotgun (WGS) entry which is preliminary data.</text>
</comment>
<dbReference type="InterPro" id="IPR051836">
    <property type="entry name" value="Kremen_rcpt"/>
</dbReference>
<evidence type="ECO:0000256" key="4">
    <source>
        <dbReference type="ARBA" id="ARBA00022989"/>
    </source>
</evidence>